<evidence type="ECO:0000313" key="3">
    <source>
        <dbReference type="Proteomes" id="UP000008922"/>
    </source>
</evidence>
<dbReference type="KEGG" id="atm:ANT_02150"/>
<organism evidence="2 3">
    <name type="scientific">Anaerolinea thermophila (strain DSM 14523 / JCM 11388 / NBRC 100420 / UNI-1)</name>
    <dbReference type="NCBI Taxonomy" id="926569"/>
    <lineage>
        <taxon>Bacteria</taxon>
        <taxon>Bacillati</taxon>
        <taxon>Chloroflexota</taxon>
        <taxon>Anaerolineae</taxon>
        <taxon>Anaerolineales</taxon>
        <taxon>Anaerolineaceae</taxon>
        <taxon>Anaerolinea</taxon>
    </lineage>
</organism>
<reference evidence="2 3" key="1">
    <citation type="submission" date="2010-12" db="EMBL/GenBank/DDBJ databases">
        <title>Whole genome sequence of Anaerolinea thermophila UNI-1.</title>
        <authorList>
            <person name="Narita-Yamada S."/>
            <person name="Kishi E."/>
            <person name="Watanabe Y."/>
            <person name="Takasaki K."/>
            <person name="Ankai A."/>
            <person name="Oguchi A."/>
            <person name="Fukui S."/>
            <person name="Takahashi M."/>
            <person name="Yashiro I."/>
            <person name="Hosoyama A."/>
            <person name="Sekiguchi Y."/>
            <person name="Hanada S."/>
            <person name="Fujita N."/>
        </authorList>
    </citation>
    <scope>NUCLEOTIDE SEQUENCE [LARGE SCALE GENOMIC DNA]</scope>
    <source>
        <strain evidence="3">DSM 14523 / JCM 11388 / NBRC 100420 / UNI-1</strain>
    </source>
</reference>
<dbReference type="AlphaFoldDB" id="E8MZA6"/>
<keyword evidence="3" id="KW-1185">Reference proteome</keyword>
<evidence type="ECO:0000256" key="1">
    <source>
        <dbReference type="SAM" id="MobiDB-lite"/>
    </source>
</evidence>
<evidence type="ECO:0000313" key="2">
    <source>
        <dbReference type="EMBL" id="BAJ62249.1"/>
    </source>
</evidence>
<feature type="compositionally biased region" description="Basic and acidic residues" evidence="1">
    <location>
        <begin position="66"/>
        <end position="80"/>
    </location>
</feature>
<accession>E8MZA6</accession>
<feature type="region of interest" description="Disordered" evidence="1">
    <location>
        <begin position="63"/>
        <end position="88"/>
    </location>
</feature>
<gene>
    <name evidence="2" type="ordered locus">ANT_02150</name>
</gene>
<dbReference type="Proteomes" id="UP000008922">
    <property type="component" value="Chromosome"/>
</dbReference>
<name>E8MZA6_ANATU</name>
<dbReference type="EMBL" id="AP012029">
    <property type="protein sequence ID" value="BAJ62249.1"/>
    <property type="molecule type" value="Genomic_DNA"/>
</dbReference>
<protein>
    <submittedName>
        <fullName evidence="2">Uncharacterized protein</fullName>
    </submittedName>
</protein>
<dbReference type="InParanoid" id="E8MZA6"/>
<proteinExistence type="predicted"/>
<sequence length="132" mass="14436">MIEEIEPNKDALRAASDGVVPGPNGEKMTIVNRYFPYHLGAVKTDGWAEANFRQPGLSWITCKSKGYNDRGQDSGWKETHGPFGGTSCGPTPKATIALALKPATYTSVTQAFWKWSTGEETSGEARQTHYEP</sequence>
<dbReference type="STRING" id="926569.ANT_02150"/>
<dbReference type="HOGENOM" id="CLU_1912690_0_0_0"/>